<evidence type="ECO:0000313" key="5">
    <source>
        <dbReference type="WBParaSite" id="Smp_000200.1"/>
    </source>
</evidence>
<dbReference type="WBParaSite" id="Smp_000200.1">
    <property type="protein sequence ID" value="Smp_000200.1"/>
    <property type="gene ID" value="Smp_000200"/>
</dbReference>
<evidence type="ECO:0000256" key="2">
    <source>
        <dbReference type="SAM" id="Phobius"/>
    </source>
</evidence>
<feature type="compositionally biased region" description="Polar residues" evidence="1">
    <location>
        <begin position="443"/>
        <end position="471"/>
    </location>
</feature>
<dbReference type="Gene3D" id="3.40.50.300">
    <property type="entry name" value="P-loop containing nucleotide triphosphate hydrolases"/>
    <property type="match status" value="1"/>
</dbReference>
<feature type="domain" description="Smr" evidence="3">
    <location>
        <begin position="941"/>
        <end position="1027"/>
    </location>
</feature>
<dbReference type="InterPro" id="IPR027417">
    <property type="entry name" value="P-loop_NTPase"/>
</dbReference>
<protein>
    <submittedName>
        <fullName evidence="5">Smr domain-containing protein</fullName>
    </submittedName>
</protein>
<dbReference type="PROSITE" id="PS50828">
    <property type="entry name" value="SMR"/>
    <property type="match status" value="1"/>
</dbReference>
<dbReference type="Pfam" id="PF13671">
    <property type="entry name" value="AAA_33"/>
    <property type="match status" value="1"/>
</dbReference>
<dbReference type="SUPFAM" id="SSF160443">
    <property type="entry name" value="SMR domain-like"/>
    <property type="match status" value="1"/>
</dbReference>
<reference evidence="4" key="1">
    <citation type="journal article" date="2012" name="PLoS Negl. Trop. Dis.">
        <title>A systematically improved high quality genome and transcriptome of the human blood fluke Schistosoma mansoni.</title>
        <authorList>
            <person name="Protasio A.V."/>
            <person name="Tsai I.J."/>
            <person name="Babbage A."/>
            <person name="Nichol S."/>
            <person name="Hunt M."/>
            <person name="Aslett M.A."/>
            <person name="De Silva N."/>
            <person name="Velarde G.S."/>
            <person name="Anderson T.J."/>
            <person name="Clark R.C."/>
            <person name="Davidson C."/>
            <person name="Dillon G.P."/>
            <person name="Holroyd N.E."/>
            <person name="LoVerde P.T."/>
            <person name="Lloyd C."/>
            <person name="McQuillan J."/>
            <person name="Oliveira G."/>
            <person name="Otto T.D."/>
            <person name="Parker-Manuel S.J."/>
            <person name="Quail M.A."/>
            <person name="Wilson R.A."/>
            <person name="Zerlotini A."/>
            <person name="Dunne D.W."/>
            <person name="Berriman M."/>
        </authorList>
    </citation>
    <scope>NUCLEOTIDE SEQUENCE [LARGE SCALE GENOMIC DNA]</scope>
    <source>
        <strain evidence="4">Puerto Rican</strain>
    </source>
</reference>
<dbReference type="SUPFAM" id="SSF52540">
    <property type="entry name" value="P-loop containing nucleoside triphosphate hydrolases"/>
    <property type="match status" value="1"/>
</dbReference>
<dbReference type="STRING" id="6183.A0A3Q0KBA5"/>
<dbReference type="PANTHER" id="PTHR46535:SF1">
    <property type="entry name" value="NEDD4-BINDING PROTEIN 2"/>
    <property type="match status" value="1"/>
</dbReference>
<reference evidence="5" key="2">
    <citation type="submission" date="2018-12" db="UniProtKB">
        <authorList>
            <consortium name="WormBaseParasite"/>
        </authorList>
    </citation>
    <scope>IDENTIFICATION</scope>
    <source>
        <strain evidence="5">Puerto Rican</strain>
    </source>
</reference>
<dbReference type="Proteomes" id="UP000008854">
    <property type="component" value="Unassembled WGS sequence"/>
</dbReference>
<dbReference type="GO" id="GO:0004519">
    <property type="term" value="F:endonuclease activity"/>
    <property type="evidence" value="ECO:0007669"/>
    <property type="project" value="TreeGrafter"/>
</dbReference>
<dbReference type="InterPro" id="IPR052772">
    <property type="entry name" value="Endo/PolyKinase_Domain-Protein"/>
</dbReference>
<dbReference type="GO" id="GO:0005634">
    <property type="term" value="C:nucleus"/>
    <property type="evidence" value="ECO:0007669"/>
    <property type="project" value="TreeGrafter"/>
</dbReference>
<feature type="transmembrane region" description="Helical" evidence="2">
    <location>
        <begin position="873"/>
        <end position="893"/>
    </location>
</feature>
<proteinExistence type="predicted"/>
<dbReference type="PANTHER" id="PTHR46535">
    <property type="entry name" value="NEDD4-BINDING PROTEIN 2"/>
    <property type="match status" value="1"/>
</dbReference>
<dbReference type="InParanoid" id="A0A3Q0KBA5"/>
<accession>A0A3Q0KBA5</accession>
<evidence type="ECO:0000256" key="1">
    <source>
        <dbReference type="SAM" id="MobiDB-lite"/>
    </source>
</evidence>
<sequence length="1032" mass="116372">MVSEFFAPRCIVPQKPRVQINLFPHSPEIVRLKNVIYEAHNSQWGARFLVLLRGLPGSGKSTLGRFLVDKLDQRNVVIASNDDYFYDEVEQIYKYNNTELNEAIAACKQKVWSSMCNGVSVIIVDNCNLTRLEMDPFIREGVKRNYCVHLLEPCTTWRYNAKKLVKLTHHTNISLTEINEMLTTFERALNIETILSQICLPSSSSPSLSSSMLLSNVNSSNHNSTSDISFNAISGTNDISTSNNSNELNEHVCHYTTNDDDNNLSSSSNSTSCRSNNNIDNSAIRTAVTTVNFDELDPQDENWTTPTGSMEALNINHVVSGESISQDSSNSSGIMNKSPLVQQPSTSQTKLGELMAIFPNLKSNVLEEFLSLAHDNVSWATTLILDNHTSERINQKIEQNPNLVENNLFLCKSTVSQTSEHPSTEVTEAALDPAPLSPATCAPSFSNVSEDDTTNLSQTTLSSVKESQSENQIDRTFSHQHGIRFSRSFLQTAHEEYAFSFGLSDIDISPDAIPDFIIDEWTPEPNLIKEIYASFMRHLGVLSNSTTNLLTPKFPPLNTRNPNQNTKKTTVTLSTNVTSKRSFSKFLQIMDDEEGLLRSVEDFRTSLNTPVIRLILNRLMSKFPGTQKNVVEEAFVRCEFDEARTEVYLLTYYKSTIESVTKSTTTTTSTITSNLSSIQCPNSMLTLNQQSVNSTLLSNNSNNNLIGLDYHQTTGENLSLQEIQDEEEALNRSIEDQKDRLLTLANQLCLSRLKAQFPEIEINYLENLFIRFDLDEQNLSDYLIKQGFTTHSLNPFLVETVNKYIENVDNNDSRASPVSSSQGYVTDFINNSIDNTDWLNLINQKIASIRQKIGQMKNNLSYSKDNRVKQFQITEVCVSFVCLFLWFFFLVLIRSLQSQLHYLELQKAEYLVDTRSSLYEDELLTNGEKPIHSACLAFAYLDLHGLSKSCALHVLQQRLTYLKDKLNRLKSLKYITVITGRAAGNESDLVSIAPVLRPAVIQYLLRNGYKFEENFRVGSGHFTVNLNNSKLK</sequence>
<dbReference type="InterPro" id="IPR036063">
    <property type="entry name" value="Smr_dom_sf"/>
</dbReference>
<feature type="region of interest" description="Disordered" evidence="1">
    <location>
        <begin position="441"/>
        <end position="473"/>
    </location>
</feature>
<evidence type="ECO:0000313" key="4">
    <source>
        <dbReference type="Proteomes" id="UP000008854"/>
    </source>
</evidence>
<keyword evidence="2" id="KW-0472">Membrane</keyword>
<dbReference type="Gene3D" id="3.30.1370.110">
    <property type="match status" value="1"/>
</dbReference>
<dbReference type="SMART" id="SM00463">
    <property type="entry name" value="SMR"/>
    <property type="match status" value="1"/>
</dbReference>
<keyword evidence="4" id="KW-1185">Reference proteome</keyword>
<keyword evidence="2" id="KW-0812">Transmembrane</keyword>
<organism evidence="4 5">
    <name type="scientific">Schistosoma mansoni</name>
    <name type="common">Blood fluke</name>
    <dbReference type="NCBI Taxonomy" id="6183"/>
    <lineage>
        <taxon>Eukaryota</taxon>
        <taxon>Metazoa</taxon>
        <taxon>Spiralia</taxon>
        <taxon>Lophotrochozoa</taxon>
        <taxon>Platyhelminthes</taxon>
        <taxon>Trematoda</taxon>
        <taxon>Digenea</taxon>
        <taxon>Strigeidida</taxon>
        <taxon>Schistosomatoidea</taxon>
        <taxon>Schistosomatidae</taxon>
        <taxon>Schistosoma</taxon>
    </lineage>
</organism>
<keyword evidence="2" id="KW-1133">Transmembrane helix</keyword>
<dbReference type="InterPro" id="IPR002625">
    <property type="entry name" value="Smr_dom"/>
</dbReference>
<name>A0A3Q0KBA5_SCHMA</name>
<evidence type="ECO:0000259" key="3">
    <source>
        <dbReference type="PROSITE" id="PS50828"/>
    </source>
</evidence>
<dbReference type="AlphaFoldDB" id="A0A3Q0KBA5"/>